<reference evidence="8" key="2">
    <citation type="submission" date="2025-08" db="UniProtKB">
        <authorList>
            <consortium name="Ensembl"/>
        </authorList>
    </citation>
    <scope>IDENTIFICATION</scope>
</reference>
<evidence type="ECO:0000313" key="8">
    <source>
        <dbReference type="Ensembl" id="ENSCAFP00000067448.1"/>
    </source>
</evidence>
<feature type="region of interest" description="Disordered" evidence="6">
    <location>
        <begin position="34"/>
        <end position="201"/>
    </location>
</feature>
<dbReference type="GO" id="GO:0006776">
    <property type="term" value="P:vitamin A metabolic process"/>
    <property type="evidence" value="ECO:0007669"/>
    <property type="project" value="InterPro"/>
</dbReference>
<dbReference type="FunFam" id="2.40.128.20:FF:000001">
    <property type="entry name" value="Fatty acid-binding protein, adipocyte"/>
    <property type="match status" value="1"/>
</dbReference>
<organism evidence="8 9">
    <name type="scientific">Canis lupus familiaris</name>
    <name type="common">Dog</name>
    <name type="synonym">Canis familiaris</name>
    <dbReference type="NCBI Taxonomy" id="9615"/>
    <lineage>
        <taxon>Eukaryota</taxon>
        <taxon>Metazoa</taxon>
        <taxon>Chordata</taxon>
        <taxon>Craniata</taxon>
        <taxon>Vertebrata</taxon>
        <taxon>Euteleostomi</taxon>
        <taxon>Mammalia</taxon>
        <taxon>Eutheria</taxon>
        <taxon>Laurasiatheria</taxon>
        <taxon>Carnivora</taxon>
        <taxon>Caniformia</taxon>
        <taxon>Canidae</taxon>
        <taxon>Canis</taxon>
    </lineage>
</organism>
<dbReference type="PROSITE" id="PS00214">
    <property type="entry name" value="FABP"/>
    <property type="match status" value="1"/>
</dbReference>
<dbReference type="GO" id="GO:0008289">
    <property type="term" value="F:lipid binding"/>
    <property type="evidence" value="ECO:0007669"/>
    <property type="project" value="InterPro"/>
</dbReference>
<dbReference type="InterPro" id="IPR031264">
    <property type="entry name" value="CRBP1"/>
</dbReference>
<dbReference type="Ensembl" id="ENSCAFT00000108010.1">
    <property type="protein sequence ID" value="ENSCAFP00000067448.1"/>
    <property type="gene ID" value="ENSCAFG00000059412.1"/>
</dbReference>
<reference evidence="8 9" key="1">
    <citation type="journal article" date="2005" name="Nature">
        <title>Genome sequence, comparative analysis and haplotype structure of the domestic dog.</title>
        <authorList>
            <consortium name="Broad Sequencing Platform"/>
            <person name="Lindblad-Toh K."/>
            <person name="Wade C.M."/>
            <person name="Mikkelsen T.S."/>
            <person name="Karlsson E.K."/>
            <person name="Jaffe D.B."/>
            <person name="Kamal M."/>
            <person name="Clamp M."/>
            <person name="Chang J.L."/>
            <person name="Kulbokas E.J. III"/>
            <person name="Zody M.C."/>
            <person name="Mauceli E."/>
            <person name="Xie X."/>
            <person name="Breen M."/>
            <person name="Wayne R.K."/>
            <person name="Ostrander E.A."/>
            <person name="Ponting C.P."/>
            <person name="Galibert F."/>
            <person name="Smith D.R."/>
            <person name="DeJong P.J."/>
            <person name="Kirkness E."/>
            <person name="Alvarez P."/>
            <person name="Biagi T."/>
            <person name="Brockman W."/>
            <person name="Butler J."/>
            <person name="Chin C.W."/>
            <person name="Cook A."/>
            <person name="Cuff J."/>
            <person name="Daly M.J."/>
            <person name="DeCaprio D."/>
            <person name="Gnerre S."/>
            <person name="Grabherr M."/>
            <person name="Kellis M."/>
            <person name="Kleber M."/>
            <person name="Bardeleben C."/>
            <person name="Goodstadt L."/>
            <person name="Heger A."/>
            <person name="Hitte C."/>
            <person name="Kim L."/>
            <person name="Koepfli K.P."/>
            <person name="Parker H.G."/>
            <person name="Pollinger J.P."/>
            <person name="Searle S.M."/>
            <person name="Sutter N.B."/>
            <person name="Thomas R."/>
            <person name="Webber C."/>
            <person name="Baldwin J."/>
            <person name="Abebe A."/>
            <person name="Abouelleil A."/>
            <person name="Aftuck L."/>
            <person name="Ait-Zahra M."/>
            <person name="Aldredge T."/>
            <person name="Allen N."/>
            <person name="An P."/>
            <person name="Anderson S."/>
            <person name="Antoine C."/>
            <person name="Arachchi H."/>
            <person name="Aslam A."/>
            <person name="Ayotte L."/>
            <person name="Bachantsang P."/>
            <person name="Barry A."/>
            <person name="Bayul T."/>
            <person name="Benamara M."/>
            <person name="Berlin A."/>
            <person name="Bessette D."/>
            <person name="Blitshteyn B."/>
            <person name="Bloom T."/>
            <person name="Blye J."/>
            <person name="Boguslavskiy L."/>
            <person name="Bonnet C."/>
            <person name="Boukhgalter B."/>
            <person name="Brown A."/>
            <person name="Cahill P."/>
            <person name="Calixte N."/>
            <person name="Camarata J."/>
            <person name="Cheshatsang Y."/>
            <person name="Chu J."/>
            <person name="Citroen M."/>
            <person name="Collymore A."/>
            <person name="Cooke P."/>
            <person name="Dawoe T."/>
            <person name="Daza R."/>
            <person name="Decktor K."/>
            <person name="DeGray S."/>
            <person name="Dhargay N."/>
            <person name="Dooley K."/>
            <person name="Dooley K."/>
            <person name="Dorje P."/>
            <person name="Dorjee K."/>
            <person name="Dorris L."/>
            <person name="Duffey N."/>
            <person name="Dupes A."/>
            <person name="Egbiremolen O."/>
            <person name="Elong R."/>
            <person name="Falk J."/>
            <person name="Farina A."/>
            <person name="Faro S."/>
            <person name="Ferguson D."/>
            <person name="Ferreira P."/>
            <person name="Fisher S."/>
            <person name="FitzGerald M."/>
            <person name="Foley K."/>
            <person name="Foley C."/>
            <person name="Franke A."/>
            <person name="Friedrich D."/>
            <person name="Gage D."/>
            <person name="Garber M."/>
            <person name="Gearin G."/>
            <person name="Giannoukos G."/>
            <person name="Goode T."/>
            <person name="Goyette A."/>
            <person name="Graham J."/>
            <person name="Grandbois E."/>
            <person name="Gyaltsen K."/>
            <person name="Hafez N."/>
            <person name="Hagopian D."/>
            <person name="Hagos B."/>
            <person name="Hall J."/>
            <person name="Healy C."/>
            <person name="Hegarty R."/>
            <person name="Honan T."/>
            <person name="Horn A."/>
            <person name="Houde N."/>
            <person name="Hughes L."/>
            <person name="Hunnicutt L."/>
            <person name="Husby M."/>
            <person name="Jester B."/>
            <person name="Jones C."/>
            <person name="Kamat A."/>
            <person name="Kanga B."/>
            <person name="Kells C."/>
            <person name="Khazanovich D."/>
            <person name="Kieu A.C."/>
            <person name="Kisner P."/>
            <person name="Kumar M."/>
            <person name="Lance K."/>
            <person name="Landers T."/>
            <person name="Lara M."/>
            <person name="Lee W."/>
            <person name="Leger J.P."/>
            <person name="Lennon N."/>
            <person name="Leuper L."/>
            <person name="LeVine S."/>
            <person name="Liu J."/>
            <person name="Liu X."/>
            <person name="Lokyitsang Y."/>
            <person name="Lokyitsang T."/>
            <person name="Lui A."/>
            <person name="Macdonald J."/>
            <person name="Major J."/>
            <person name="Marabella R."/>
            <person name="Maru K."/>
            <person name="Matthews C."/>
            <person name="McDonough S."/>
            <person name="Mehta T."/>
            <person name="Meldrim J."/>
            <person name="Melnikov A."/>
            <person name="Meneus L."/>
            <person name="Mihalev A."/>
            <person name="Mihova T."/>
            <person name="Miller K."/>
            <person name="Mittelman R."/>
            <person name="Mlenga V."/>
            <person name="Mulrain L."/>
            <person name="Munson G."/>
            <person name="Navidi A."/>
            <person name="Naylor J."/>
            <person name="Nguyen T."/>
            <person name="Nguyen N."/>
            <person name="Nguyen C."/>
            <person name="Nguyen T."/>
            <person name="Nicol R."/>
            <person name="Norbu N."/>
            <person name="Norbu C."/>
            <person name="Novod N."/>
            <person name="Nyima T."/>
            <person name="Olandt P."/>
            <person name="O'Neill B."/>
            <person name="O'Neill K."/>
            <person name="Osman S."/>
            <person name="Oyono L."/>
            <person name="Patti C."/>
            <person name="Perrin D."/>
            <person name="Phunkhang P."/>
            <person name="Pierre F."/>
            <person name="Priest M."/>
            <person name="Rachupka A."/>
            <person name="Raghuraman S."/>
            <person name="Rameau R."/>
            <person name="Ray V."/>
            <person name="Raymond C."/>
            <person name="Rege F."/>
            <person name="Rise C."/>
            <person name="Rogers J."/>
            <person name="Rogov P."/>
            <person name="Sahalie J."/>
            <person name="Settipalli S."/>
            <person name="Sharpe T."/>
            <person name="Shea T."/>
            <person name="Sheehan M."/>
            <person name="Sherpa N."/>
            <person name="Shi J."/>
            <person name="Shih D."/>
            <person name="Sloan J."/>
            <person name="Smith C."/>
            <person name="Sparrow T."/>
            <person name="Stalker J."/>
            <person name="Stange-Thomann N."/>
            <person name="Stavropoulos S."/>
            <person name="Stone C."/>
            <person name="Stone S."/>
            <person name="Sykes S."/>
            <person name="Tchuinga P."/>
            <person name="Tenzing P."/>
            <person name="Tesfaye S."/>
            <person name="Thoulutsang D."/>
            <person name="Thoulutsang Y."/>
            <person name="Topham K."/>
            <person name="Topping I."/>
            <person name="Tsamla T."/>
            <person name="Vassiliev H."/>
            <person name="Venkataraman V."/>
            <person name="Vo A."/>
            <person name="Wangchuk T."/>
            <person name="Wangdi T."/>
            <person name="Weiand M."/>
            <person name="Wilkinson J."/>
            <person name="Wilson A."/>
            <person name="Yadav S."/>
            <person name="Yang S."/>
            <person name="Yang X."/>
            <person name="Young G."/>
            <person name="Yu Q."/>
            <person name="Zainoun J."/>
            <person name="Zembek L."/>
            <person name="Zimmer A."/>
            <person name="Lander E.S."/>
        </authorList>
    </citation>
    <scope>NUCLEOTIDE SEQUENCE [LARGE SCALE GENOMIC DNA]</scope>
    <source>
        <strain evidence="8">Boxer</strain>
    </source>
</reference>
<proteinExistence type="inferred from homology"/>
<evidence type="ECO:0000256" key="4">
    <source>
        <dbReference type="ARBA" id="ARBA00022490"/>
    </source>
</evidence>
<dbReference type="GO" id="GO:0002138">
    <property type="term" value="P:retinoic acid biosynthetic process"/>
    <property type="evidence" value="ECO:0007669"/>
    <property type="project" value="InterPro"/>
</dbReference>
<protein>
    <submittedName>
        <fullName evidence="8">Retinol binding protein 1</fullName>
    </submittedName>
</protein>
<evidence type="ECO:0000256" key="1">
    <source>
        <dbReference type="ARBA" id="ARBA00004496"/>
    </source>
</evidence>
<feature type="compositionally biased region" description="Pro residues" evidence="6">
    <location>
        <begin position="49"/>
        <end position="61"/>
    </location>
</feature>
<evidence type="ECO:0000313" key="9">
    <source>
        <dbReference type="Proteomes" id="UP000002254"/>
    </source>
</evidence>
<dbReference type="GO" id="GO:0005829">
    <property type="term" value="C:cytosol"/>
    <property type="evidence" value="ECO:0007669"/>
    <property type="project" value="InterPro"/>
</dbReference>
<feature type="compositionally biased region" description="Pro residues" evidence="6">
    <location>
        <begin position="171"/>
        <end position="200"/>
    </location>
</feature>
<dbReference type="SUPFAM" id="SSF50814">
    <property type="entry name" value="Lipocalins"/>
    <property type="match status" value="1"/>
</dbReference>
<dbReference type="InterPro" id="IPR012674">
    <property type="entry name" value="Calycin"/>
</dbReference>
<dbReference type="InterPro" id="IPR000566">
    <property type="entry name" value="Lipocln_cytosolic_FA-bd_dom"/>
</dbReference>
<dbReference type="Proteomes" id="UP000002254">
    <property type="component" value="Chromosome 23"/>
</dbReference>
<accession>A0A8P0PG53</accession>
<dbReference type="AlphaFoldDB" id="A0A8P0PG53"/>
<dbReference type="InterPro" id="IPR000463">
    <property type="entry name" value="Fatty_acid-bd"/>
</dbReference>
<gene>
    <name evidence="8" type="primary">RBP1</name>
</gene>
<dbReference type="Pfam" id="PF00061">
    <property type="entry name" value="Lipocalin"/>
    <property type="match status" value="1"/>
</dbReference>
<evidence type="ECO:0000256" key="3">
    <source>
        <dbReference type="ARBA" id="ARBA00022448"/>
    </source>
</evidence>
<evidence type="ECO:0000256" key="5">
    <source>
        <dbReference type="RuleBase" id="RU003696"/>
    </source>
</evidence>
<dbReference type="InterPro" id="IPR031259">
    <property type="entry name" value="ILBP"/>
</dbReference>
<evidence type="ECO:0000256" key="2">
    <source>
        <dbReference type="ARBA" id="ARBA00008390"/>
    </source>
</evidence>
<comment type="similarity">
    <text evidence="2 5">Belongs to the calycin superfamily. Fatty-acid binding protein (FABP) family.</text>
</comment>
<dbReference type="Gene3D" id="2.40.128.20">
    <property type="match status" value="1"/>
</dbReference>
<keyword evidence="4" id="KW-0963">Cytoplasm</keyword>
<dbReference type="CDD" id="cd19462">
    <property type="entry name" value="CRBP1"/>
    <property type="match status" value="1"/>
</dbReference>
<dbReference type="PANTHER" id="PTHR11955">
    <property type="entry name" value="FATTY ACID BINDING PROTEIN"/>
    <property type="match status" value="1"/>
</dbReference>
<keyword evidence="3 5" id="KW-0813">Transport</keyword>
<dbReference type="PRINTS" id="PR00178">
    <property type="entry name" value="FATTYACIDBP"/>
</dbReference>
<feature type="domain" description="Cytosolic fatty-acid binding proteins" evidence="7">
    <location>
        <begin position="206"/>
        <end position="223"/>
    </location>
</feature>
<feature type="compositionally biased region" description="Pro residues" evidence="6">
    <location>
        <begin position="123"/>
        <end position="133"/>
    </location>
</feature>
<sequence>CAQAPRPPDPNGCRLRPAGGLFLTTWADGRRRLLAPQALEGISQEPGSRGPPPPPPPPLPPLSLLLLPPSPSSPPPSLPPPPPPLPLLPSPLSPSSSSSSPPPPPSGSGPEVGKQEPAGPGRTCPPTPGPTPPREGAERRPRGRLPRALCARTPPPPPRRAPAPGRTTPAAPAPTAPPAARPRSPQPLPPPPEPPEPPEMPVDFTGYWKMLANENFEEYLRALDVNVALRKIANLLKPDKEIVQDGDHMIIRTLSTFRNYIMDFQVGKEFEEDLTGIDDRKCMTTVSWDGDKLECVQKGEKEGRGWTQWIEGDELHLVGCWGRGWRVGGRAGPGGSGGY</sequence>
<evidence type="ECO:0000256" key="6">
    <source>
        <dbReference type="SAM" id="MobiDB-lite"/>
    </source>
</evidence>
<feature type="compositionally biased region" description="Pro residues" evidence="6">
    <location>
        <begin position="68"/>
        <end position="92"/>
    </location>
</feature>
<comment type="subcellular location">
    <subcellularLocation>
        <location evidence="1">Cytoplasm</location>
    </subcellularLocation>
</comment>
<name>A0A8P0PG53_CANLF</name>
<evidence type="ECO:0000259" key="7">
    <source>
        <dbReference type="PROSITE" id="PS00214"/>
    </source>
</evidence>